<feature type="region of interest" description="Disordered" evidence="1">
    <location>
        <begin position="185"/>
        <end position="235"/>
    </location>
</feature>
<dbReference type="RefSeq" id="WP_125242787.1">
    <property type="nucleotide sequence ID" value="NZ_RSED01000005.1"/>
</dbReference>
<dbReference type="EMBL" id="RSED01000005">
    <property type="protein sequence ID" value="RRS04969.1"/>
    <property type="molecule type" value="Genomic_DNA"/>
</dbReference>
<organism evidence="2 3">
    <name type="scientific">Aquabacterium soli</name>
    <dbReference type="NCBI Taxonomy" id="2493092"/>
    <lineage>
        <taxon>Bacteria</taxon>
        <taxon>Pseudomonadati</taxon>
        <taxon>Pseudomonadota</taxon>
        <taxon>Betaproteobacteria</taxon>
        <taxon>Burkholderiales</taxon>
        <taxon>Aquabacterium</taxon>
    </lineage>
</organism>
<dbReference type="Proteomes" id="UP000269265">
    <property type="component" value="Unassembled WGS sequence"/>
</dbReference>
<dbReference type="NCBIfam" id="NF043076">
    <property type="entry name" value="PHA_gran_PhaM"/>
    <property type="match status" value="1"/>
</dbReference>
<feature type="compositionally biased region" description="Low complexity" evidence="1">
    <location>
        <begin position="148"/>
        <end position="159"/>
    </location>
</feature>
<feature type="compositionally biased region" description="Pro residues" evidence="1">
    <location>
        <begin position="124"/>
        <end position="138"/>
    </location>
</feature>
<comment type="caution">
    <text evidence="2">The sequence shown here is derived from an EMBL/GenBank/DDBJ whole genome shotgun (WGS) entry which is preliminary data.</text>
</comment>
<feature type="compositionally biased region" description="Low complexity" evidence="1">
    <location>
        <begin position="197"/>
        <end position="213"/>
    </location>
</feature>
<evidence type="ECO:0000256" key="1">
    <source>
        <dbReference type="SAM" id="MobiDB-lite"/>
    </source>
</evidence>
<evidence type="ECO:0000313" key="2">
    <source>
        <dbReference type="EMBL" id="RRS04969.1"/>
    </source>
</evidence>
<reference evidence="2 3" key="1">
    <citation type="submission" date="2018-12" db="EMBL/GenBank/DDBJ databases">
        <title>The whole draft genome of Aquabacterium sp. SJQ9.</title>
        <authorList>
            <person name="Sun L."/>
            <person name="Gao X."/>
            <person name="Chen W."/>
            <person name="Huang K."/>
        </authorList>
    </citation>
    <scope>NUCLEOTIDE SEQUENCE [LARGE SCALE GENOMIC DNA]</scope>
    <source>
        <strain evidence="2 3">SJQ9</strain>
    </source>
</reference>
<gene>
    <name evidence="2" type="ORF">EIP75_08350</name>
</gene>
<dbReference type="InterPro" id="IPR050026">
    <property type="entry name" value="PHA_gran_PhaM_N"/>
</dbReference>
<accession>A0A3R8TUD3</accession>
<name>A0A3R8TUD3_9BURK</name>
<protein>
    <submittedName>
        <fullName evidence="2">Uncharacterized protein</fullName>
    </submittedName>
</protein>
<evidence type="ECO:0000313" key="3">
    <source>
        <dbReference type="Proteomes" id="UP000269265"/>
    </source>
</evidence>
<feature type="region of interest" description="Disordered" evidence="1">
    <location>
        <begin position="121"/>
        <end position="168"/>
    </location>
</feature>
<keyword evidence="3" id="KW-1185">Reference proteome</keyword>
<dbReference type="AlphaFoldDB" id="A0A3R8TUD3"/>
<proteinExistence type="predicted"/>
<dbReference type="OrthoDB" id="8566581at2"/>
<sequence length="235" mass="24329">MPTRPTSPDPSGSADASNPFAGLSAAGLGFFQDWMKAASSALPNLGGSAAGAGAAWSMPTLDPEELDKRIQDLKTVQFWLEQNARMIGMTIQTLEVQRMTLQTLQGMKVPLDALRESLQAQVTPPVPSAPPASTPPPAASAHDEDAPRASAAAEAAAAVTPPPGVNPMQWWSTLTEQFSNLASQAVQAGSDAMSVRTAPSDTPADAPKPATKARGSARANPTGRARATPRKTPKA</sequence>